<dbReference type="Pfam" id="PF12855">
    <property type="entry name" value="Ecl1"/>
    <property type="match status" value="1"/>
</dbReference>
<evidence type="ECO:0000313" key="1">
    <source>
        <dbReference type="EMBL" id="KAF4615175.1"/>
    </source>
</evidence>
<organism evidence="1 2">
    <name type="scientific">Agrocybe pediades</name>
    <dbReference type="NCBI Taxonomy" id="84607"/>
    <lineage>
        <taxon>Eukaryota</taxon>
        <taxon>Fungi</taxon>
        <taxon>Dikarya</taxon>
        <taxon>Basidiomycota</taxon>
        <taxon>Agaricomycotina</taxon>
        <taxon>Agaricomycetes</taxon>
        <taxon>Agaricomycetidae</taxon>
        <taxon>Agaricales</taxon>
        <taxon>Agaricineae</taxon>
        <taxon>Strophariaceae</taxon>
        <taxon>Agrocybe</taxon>
    </lineage>
</organism>
<reference evidence="1 2" key="1">
    <citation type="submission" date="2019-12" db="EMBL/GenBank/DDBJ databases">
        <authorList>
            <person name="Floudas D."/>
            <person name="Bentzer J."/>
            <person name="Ahren D."/>
            <person name="Johansson T."/>
            <person name="Persson P."/>
            <person name="Tunlid A."/>
        </authorList>
    </citation>
    <scope>NUCLEOTIDE SEQUENCE [LARGE SCALE GENOMIC DNA]</scope>
    <source>
        <strain evidence="1 2">CBS 102.39</strain>
    </source>
</reference>
<dbReference type="EMBL" id="JAACJL010000044">
    <property type="protein sequence ID" value="KAF4615175.1"/>
    <property type="molecule type" value="Genomic_DNA"/>
</dbReference>
<dbReference type="InterPro" id="IPR024368">
    <property type="entry name" value="Ecl1/2/3"/>
</dbReference>
<evidence type="ECO:0000313" key="2">
    <source>
        <dbReference type="Proteomes" id="UP000521872"/>
    </source>
</evidence>
<comment type="caution">
    <text evidence="1">The sequence shown here is derived from an EMBL/GenBank/DDBJ whole genome shotgun (WGS) entry which is preliminary data.</text>
</comment>
<keyword evidence="2" id="KW-1185">Reference proteome</keyword>
<name>A0A8H4QQZ9_9AGAR</name>
<dbReference type="AlphaFoldDB" id="A0A8H4QQZ9"/>
<dbReference type="Proteomes" id="UP000521872">
    <property type="component" value="Unassembled WGS sequence"/>
</dbReference>
<accession>A0A8H4QQZ9</accession>
<protein>
    <submittedName>
        <fullName evidence="1">Uncharacterized protein</fullName>
    </submittedName>
</protein>
<sequence>MFEEFCLVCGKHVEDNRAYCSEDCQNSELSSPSISSASSVLSSPNMGYAAGSDVPPLMPSALGYALNNSRVLVSMSLHPRLHQNPIRSLRTKKTTALPNRSLLATMATTML</sequence>
<gene>
    <name evidence="1" type="ORF">D9613_002655</name>
</gene>
<proteinExistence type="predicted"/>